<feature type="compositionally biased region" description="Basic and acidic residues" evidence="6">
    <location>
        <begin position="444"/>
        <end position="453"/>
    </location>
</feature>
<dbReference type="GO" id="GO:0016020">
    <property type="term" value="C:membrane"/>
    <property type="evidence" value="ECO:0007669"/>
    <property type="project" value="UniProtKB-SubCell"/>
</dbReference>
<evidence type="ECO:0000313" key="9">
    <source>
        <dbReference type="EMBL" id="KAJ9150093.1"/>
    </source>
</evidence>
<evidence type="ECO:0000259" key="8">
    <source>
        <dbReference type="Pfam" id="PF20684"/>
    </source>
</evidence>
<organism evidence="9 10">
    <name type="scientific">Coniochaeta hoffmannii</name>
    <dbReference type="NCBI Taxonomy" id="91930"/>
    <lineage>
        <taxon>Eukaryota</taxon>
        <taxon>Fungi</taxon>
        <taxon>Dikarya</taxon>
        <taxon>Ascomycota</taxon>
        <taxon>Pezizomycotina</taxon>
        <taxon>Sordariomycetes</taxon>
        <taxon>Sordariomycetidae</taxon>
        <taxon>Coniochaetales</taxon>
        <taxon>Coniochaetaceae</taxon>
        <taxon>Coniochaeta</taxon>
    </lineage>
</organism>
<name>A0AA38VW25_9PEZI</name>
<dbReference type="AlphaFoldDB" id="A0AA38VW25"/>
<evidence type="ECO:0000256" key="6">
    <source>
        <dbReference type="SAM" id="MobiDB-lite"/>
    </source>
</evidence>
<accession>A0AA38VW25</accession>
<dbReference type="InterPro" id="IPR049326">
    <property type="entry name" value="Rhodopsin_dom_fungi"/>
</dbReference>
<protein>
    <submittedName>
        <fullName evidence="9">Cfem domain-containing protein</fullName>
    </submittedName>
</protein>
<gene>
    <name evidence="9" type="ORF">NKR19_g5405</name>
</gene>
<feature type="region of interest" description="Disordered" evidence="6">
    <location>
        <begin position="355"/>
        <end position="375"/>
    </location>
</feature>
<dbReference type="Pfam" id="PF20684">
    <property type="entry name" value="Fung_rhodopsin"/>
    <property type="match status" value="1"/>
</dbReference>
<evidence type="ECO:0000313" key="10">
    <source>
        <dbReference type="Proteomes" id="UP001174691"/>
    </source>
</evidence>
<evidence type="ECO:0000256" key="2">
    <source>
        <dbReference type="ARBA" id="ARBA00022692"/>
    </source>
</evidence>
<evidence type="ECO:0000256" key="1">
    <source>
        <dbReference type="ARBA" id="ARBA00004141"/>
    </source>
</evidence>
<feature type="transmembrane region" description="Helical" evidence="7">
    <location>
        <begin position="198"/>
        <end position="218"/>
    </location>
</feature>
<evidence type="ECO:0000256" key="3">
    <source>
        <dbReference type="ARBA" id="ARBA00022989"/>
    </source>
</evidence>
<feature type="domain" description="Rhodopsin" evidence="8">
    <location>
        <begin position="56"/>
        <end position="296"/>
    </location>
</feature>
<dbReference type="PANTHER" id="PTHR33048:SF129">
    <property type="entry name" value="INTEGRAL MEMBRANE PROTEIN-RELATED"/>
    <property type="match status" value="1"/>
</dbReference>
<feature type="transmembrane region" description="Helical" evidence="7">
    <location>
        <begin position="230"/>
        <end position="254"/>
    </location>
</feature>
<keyword evidence="2 7" id="KW-0812">Transmembrane</keyword>
<evidence type="ECO:0000256" key="7">
    <source>
        <dbReference type="SAM" id="Phobius"/>
    </source>
</evidence>
<dbReference type="InterPro" id="IPR052337">
    <property type="entry name" value="SAT4-like"/>
</dbReference>
<feature type="transmembrane region" description="Helical" evidence="7">
    <location>
        <begin position="72"/>
        <end position="94"/>
    </location>
</feature>
<comment type="similarity">
    <text evidence="5">Belongs to the SAT4 family.</text>
</comment>
<feature type="transmembrane region" description="Helical" evidence="7">
    <location>
        <begin position="114"/>
        <end position="139"/>
    </location>
</feature>
<feature type="transmembrane region" description="Helical" evidence="7">
    <location>
        <begin position="38"/>
        <end position="60"/>
    </location>
</feature>
<feature type="transmembrane region" description="Helical" evidence="7">
    <location>
        <begin position="151"/>
        <end position="178"/>
    </location>
</feature>
<evidence type="ECO:0000256" key="4">
    <source>
        <dbReference type="ARBA" id="ARBA00023136"/>
    </source>
</evidence>
<dbReference type="PANTHER" id="PTHR33048">
    <property type="entry name" value="PTH11-LIKE INTEGRAL MEMBRANE PROTEIN (AFU_ORTHOLOGUE AFUA_5G11245)"/>
    <property type="match status" value="1"/>
</dbReference>
<dbReference type="Proteomes" id="UP001174691">
    <property type="component" value="Unassembled WGS sequence"/>
</dbReference>
<evidence type="ECO:0000256" key="5">
    <source>
        <dbReference type="ARBA" id="ARBA00038359"/>
    </source>
</evidence>
<keyword evidence="10" id="KW-1185">Reference proteome</keyword>
<sequence>MASTSDAAAALWLRLWDSDNEPSDFTGSPNPHTWLQDFAIAIEVVLPVLALVVCSLRCYIRVSTKNLGWDDYWIFGAMLLCIGQAVDSIIFIKVEFIGIHNVDIPPHDTHHPIFINYIGGLIYNPILSMVKVSVLVFLLRLAGTRPAVKATIWALMFFTIGMMIAIFFSVVFVCQPVHFNWDPSIKGGKCFDKRPFSIWTAAVAIFTDILVLAIPFWIFLSLRMARKAKIALLCCFGLGGIVTIVGCVRLYFIYRSNYLPETPDSNYDIGYVTTAFETNLAVMAASGPALWPLARRWFPGFFQSLGLSRGYQGHIPDIEETTMRHELGKTETGGSSRTTRMLFRLFSHKKGSAASVSVVRPGGGGQGSRAGNGGRRAVVEGRGLALKDMRGDRARGRTEIRSHTPVESEEEIMTYNGIMRTTDFSVSRDDRSSGATETSWYGRPVEREGAGCG</sequence>
<dbReference type="EMBL" id="JANBVN010000074">
    <property type="protein sequence ID" value="KAJ9150093.1"/>
    <property type="molecule type" value="Genomic_DNA"/>
</dbReference>
<feature type="region of interest" description="Disordered" evidence="6">
    <location>
        <begin position="426"/>
        <end position="453"/>
    </location>
</feature>
<keyword evidence="4 7" id="KW-0472">Membrane</keyword>
<feature type="compositionally biased region" description="Gly residues" evidence="6">
    <location>
        <begin position="361"/>
        <end position="374"/>
    </location>
</feature>
<proteinExistence type="inferred from homology"/>
<keyword evidence="3 7" id="KW-1133">Transmembrane helix</keyword>
<reference evidence="9" key="1">
    <citation type="submission" date="2022-07" db="EMBL/GenBank/DDBJ databases">
        <title>Fungi with potential for degradation of polypropylene.</title>
        <authorList>
            <person name="Gostincar C."/>
        </authorList>
    </citation>
    <scope>NUCLEOTIDE SEQUENCE</scope>
    <source>
        <strain evidence="9">EXF-13287</strain>
    </source>
</reference>
<comment type="subcellular location">
    <subcellularLocation>
        <location evidence="1">Membrane</location>
        <topology evidence="1">Multi-pass membrane protein</topology>
    </subcellularLocation>
</comment>
<comment type="caution">
    <text evidence="9">The sequence shown here is derived from an EMBL/GenBank/DDBJ whole genome shotgun (WGS) entry which is preliminary data.</text>
</comment>